<evidence type="ECO:0000256" key="2">
    <source>
        <dbReference type="ARBA" id="ARBA00022679"/>
    </source>
</evidence>
<dbReference type="InterPro" id="IPR028098">
    <property type="entry name" value="Glyco_trans_4-like_N"/>
</dbReference>
<dbReference type="Proteomes" id="UP000548476">
    <property type="component" value="Unassembled WGS sequence"/>
</dbReference>
<name>A0A841FAC5_9ACTN</name>
<accession>A0A841FAC5</accession>
<dbReference type="CDD" id="cd03801">
    <property type="entry name" value="GT4_PimA-like"/>
    <property type="match status" value="1"/>
</dbReference>
<evidence type="ECO:0000313" key="6">
    <source>
        <dbReference type="Proteomes" id="UP000548476"/>
    </source>
</evidence>
<sequence>MSTQTTGASGKTRGRVLMLVDNSVHGDSRVQKEARSAAAAGWDVTLIGCSPDGERHSWAIGQAEVLLLPTPRQRRRRHDFRSAPLRRPFAYNPVSPIAKFKKQRVKSAWANISSRRTLWRYEVKLGERSRLSYRFRDLAQLPRRVATSIWAGVVKFRLKQTAALKEARIDVASPIDNLTLKFWSAVGGNRAWRRLEPSLWDWDIAWADILDKMRPDLIHANDFRMLGVGARAKMRAALKGHEIQLVWDAHEFLPGLNQRTKSIRWLPGNILHEREHVRFADAIVTVSENLGELLINEHKLAEAPAVVLNAPSFDPGLDEGGEPVADLRAMCGIDAATPLMVFCGGVAPVRGVDTVVEGLPDLPEVHLALVSLPPGQKSTPFIDDLMVKARELGVADRVHVFPYVPHWQVTQFLAPADMAVTPLVHLPNHEIAMSNKFFEYSHAKLPLLTSDVRTMAEMVTRTGQGEVFKAKDPKDFVRAVRKVLEDPARYKAVYETPGMLEQWTWEAQAEILDEVYTKLLPAVPRPQAPAPVVPKPAGEALPDAASIGTSA</sequence>
<dbReference type="SUPFAM" id="SSF53756">
    <property type="entry name" value="UDP-Glycosyltransferase/glycogen phosphorylase"/>
    <property type="match status" value="1"/>
</dbReference>
<dbReference type="Pfam" id="PF13439">
    <property type="entry name" value="Glyco_transf_4"/>
    <property type="match status" value="1"/>
</dbReference>
<dbReference type="RefSeq" id="WP_260336936.1">
    <property type="nucleotide sequence ID" value="NZ_JACHGT010000002.1"/>
</dbReference>
<comment type="caution">
    <text evidence="5">The sequence shown here is derived from an EMBL/GenBank/DDBJ whole genome shotgun (WGS) entry which is preliminary data.</text>
</comment>
<evidence type="ECO:0000256" key="3">
    <source>
        <dbReference type="SAM" id="MobiDB-lite"/>
    </source>
</evidence>
<evidence type="ECO:0000256" key="1">
    <source>
        <dbReference type="ARBA" id="ARBA00022676"/>
    </source>
</evidence>
<keyword evidence="1" id="KW-0328">Glycosyltransferase</keyword>
<dbReference type="GO" id="GO:0016757">
    <property type="term" value="F:glycosyltransferase activity"/>
    <property type="evidence" value="ECO:0007669"/>
    <property type="project" value="UniProtKB-KW"/>
</dbReference>
<keyword evidence="6" id="KW-1185">Reference proteome</keyword>
<evidence type="ECO:0000313" key="5">
    <source>
        <dbReference type="EMBL" id="MBB6033206.1"/>
    </source>
</evidence>
<dbReference type="Gene3D" id="3.40.50.2000">
    <property type="entry name" value="Glycogen Phosphorylase B"/>
    <property type="match status" value="2"/>
</dbReference>
<dbReference type="AlphaFoldDB" id="A0A841FAC5"/>
<feature type="region of interest" description="Disordered" evidence="3">
    <location>
        <begin position="527"/>
        <end position="551"/>
    </location>
</feature>
<protein>
    <submittedName>
        <fullName evidence="5">Glycosyltransferase involved in cell wall biosynthesis</fullName>
    </submittedName>
</protein>
<keyword evidence="2 5" id="KW-0808">Transferase</keyword>
<evidence type="ECO:0000259" key="4">
    <source>
        <dbReference type="Pfam" id="PF13439"/>
    </source>
</evidence>
<gene>
    <name evidence="5" type="ORF">HNR73_001053</name>
</gene>
<dbReference type="PANTHER" id="PTHR12526:SF600">
    <property type="entry name" value="GLYCOSYL TRANSFERASE GROUP 1"/>
    <property type="match status" value="1"/>
</dbReference>
<organism evidence="5 6">
    <name type="scientific">Phytomonospora endophytica</name>
    <dbReference type="NCBI Taxonomy" id="714109"/>
    <lineage>
        <taxon>Bacteria</taxon>
        <taxon>Bacillati</taxon>
        <taxon>Actinomycetota</taxon>
        <taxon>Actinomycetes</taxon>
        <taxon>Micromonosporales</taxon>
        <taxon>Micromonosporaceae</taxon>
        <taxon>Phytomonospora</taxon>
    </lineage>
</organism>
<dbReference type="Pfam" id="PF13692">
    <property type="entry name" value="Glyco_trans_1_4"/>
    <property type="match status" value="1"/>
</dbReference>
<proteinExistence type="predicted"/>
<dbReference type="PANTHER" id="PTHR12526">
    <property type="entry name" value="GLYCOSYLTRANSFERASE"/>
    <property type="match status" value="1"/>
</dbReference>
<reference evidence="5 6" key="1">
    <citation type="submission" date="2020-08" db="EMBL/GenBank/DDBJ databases">
        <title>Genomic Encyclopedia of Type Strains, Phase IV (KMG-IV): sequencing the most valuable type-strain genomes for metagenomic binning, comparative biology and taxonomic classification.</title>
        <authorList>
            <person name="Goeker M."/>
        </authorList>
    </citation>
    <scope>NUCLEOTIDE SEQUENCE [LARGE SCALE GENOMIC DNA]</scope>
    <source>
        <strain evidence="5 6">YIM 65646</strain>
    </source>
</reference>
<feature type="domain" description="Glycosyltransferase subfamily 4-like N-terminal" evidence="4">
    <location>
        <begin position="190"/>
        <end position="307"/>
    </location>
</feature>
<dbReference type="EMBL" id="JACHGT010000002">
    <property type="protein sequence ID" value="MBB6033206.1"/>
    <property type="molecule type" value="Genomic_DNA"/>
</dbReference>